<dbReference type="InterPro" id="IPR042098">
    <property type="entry name" value="TauD-like_sf"/>
</dbReference>
<keyword evidence="1" id="KW-0560">Oxidoreductase</keyword>
<accession>A0A5R9IYS3</accession>
<dbReference type="SUPFAM" id="SSF51197">
    <property type="entry name" value="Clavaminate synthase-like"/>
    <property type="match status" value="1"/>
</dbReference>
<sequence>MSAQTGLDAQPRHTDAAFLPRPPRYIALQCLKVGEGFCPTILWPIQIRRLSRKRPPILFNSRWVSTAAGHSPMYCYVAEDGEDGLRIRFDPLSMRLLPSSYWELHDVEIMLDEYTNRVECIWKEGALLIINNWTCLHARGEGAVASPSRVLRRWAVGVI</sequence>
<keyword evidence="3" id="KW-1185">Reference proteome</keyword>
<evidence type="ECO:0000313" key="3">
    <source>
        <dbReference type="Proteomes" id="UP000305654"/>
    </source>
</evidence>
<protein>
    <submittedName>
        <fullName evidence="2">TauD/TfdA family dioxygenase</fullName>
    </submittedName>
</protein>
<evidence type="ECO:0000256" key="1">
    <source>
        <dbReference type="ARBA" id="ARBA00023002"/>
    </source>
</evidence>
<gene>
    <name evidence="2" type="ORF">FE263_20795</name>
</gene>
<dbReference type="Gene3D" id="3.60.130.10">
    <property type="entry name" value="Clavaminate synthase-like"/>
    <property type="match status" value="1"/>
</dbReference>
<proteinExistence type="predicted"/>
<dbReference type="GO" id="GO:0016706">
    <property type="term" value="F:2-oxoglutarate-dependent dioxygenase activity"/>
    <property type="evidence" value="ECO:0007669"/>
    <property type="project" value="UniProtKB-ARBA"/>
</dbReference>
<comment type="caution">
    <text evidence="2">The sequence shown here is derived from an EMBL/GenBank/DDBJ whole genome shotgun (WGS) entry which is preliminary data.</text>
</comment>
<dbReference type="Proteomes" id="UP000305654">
    <property type="component" value="Unassembled WGS sequence"/>
</dbReference>
<dbReference type="AlphaFoldDB" id="A0A5R9IYS3"/>
<name>A0A5R9IYS3_9PROT</name>
<dbReference type="OrthoDB" id="979809at2"/>
<organism evidence="2 3">
    <name type="scientific">Lichenicoccus roseus</name>
    <dbReference type="NCBI Taxonomy" id="2683649"/>
    <lineage>
        <taxon>Bacteria</taxon>
        <taxon>Pseudomonadati</taxon>
        <taxon>Pseudomonadota</taxon>
        <taxon>Alphaproteobacteria</taxon>
        <taxon>Acetobacterales</taxon>
        <taxon>Acetobacteraceae</taxon>
        <taxon>Lichenicoccus</taxon>
    </lineage>
</organism>
<reference evidence="2 3" key="1">
    <citation type="submission" date="2019-05" db="EMBL/GenBank/DDBJ databases">
        <authorList>
            <person name="Pankratov T."/>
            <person name="Grouzdev D."/>
        </authorList>
    </citation>
    <scope>NUCLEOTIDE SEQUENCE [LARGE SCALE GENOMIC DNA]</scope>
    <source>
        <strain evidence="2 3">KEBCLARHB70R</strain>
    </source>
</reference>
<evidence type="ECO:0000313" key="2">
    <source>
        <dbReference type="EMBL" id="TLU70634.1"/>
    </source>
</evidence>
<keyword evidence="2" id="KW-0223">Dioxygenase</keyword>
<dbReference type="EMBL" id="VCDI01000012">
    <property type="protein sequence ID" value="TLU70634.1"/>
    <property type="molecule type" value="Genomic_DNA"/>
</dbReference>